<dbReference type="SMART" id="SM00248">
    <property type="entry name" value="ANK"/>
    <property type="match status" value="5"/>
</dbReference>
<accession>A0ABR4AIG6</accession>
<gene>
    <name evidence="4" type="ORF">ABVK25_012280</name>
</gene>
<dbReference type="PANTHER" id="PTHR24198">
    <property type="entry name" value="ANKYRIN REPEAT AND PROTEIN KINASE DOMAIN-CONTAINING PROTEIN"/>
    <property type="match status" value="1"/>
</dbReference>
<dbReference type="SUPFAM" id="SSF48403">
    <property type="entry name" value="Ankyrin repeat"/>
    <property type="match status" value="2"/>
</dbReference>
<evidence type="ECO:0000256" key="1">
    <source>
        <dbReference type="ARBA" id="ARBA00022737"/>
    </source>
</evidence>
<evidence type="ECO:0000313" key="4">
    <source>
        <dbReference type="EMBL" id="KAL2044646.1"/>
    </source>
</evidence>
<feature type="repeat" description="ANK" evidence="3">
    <location>
        <begin position="45"/>
        <end position="77"/>
    </location>
</feature>
<keyword evidence="1" id="KW-0677">Repeat</keyword>
<dbReference type="Pfam" id="PF13637">
    <property type="entry name" value="Ank_4"/>
    <property type="match status" value="1"/>
</dbReference>
<feature type="repeat" description="ANK" evidence="3">
    <location>
        <begin position="78"/>
        <end position="110"/>
    </location>
</feature>
<reference evidence="4 5" key="1">
    <citation type="submission" date="2024-09" db="EMBL/GenBank/DDBJ databases">
        <title>Rethinking Asexuality: The Enigmatic Case of Functional Sexual Genes in Lepraria (Stereocaulaceae).</title>
        <authorList>
            <person name="Doellman M."/>
            <person name="Sun Y."/>
            <person name="Barcenas-Pena A."/>
            <person name="Lumbsch H.T."/>
            <person name="Grewe F."/>
        </authorList>
    </citation>
    <scope>NUCLEOTIDE SEQUENCE [LARGE SCALE GENOMIC DNA]</scope>
    <source>
        <strain evidence="4 5">Grewe 0041</strain>
    </source>
</reference>
<dbReference type="Gene3D" id="1.25.40.20">
    <property type="entry name" value="Ankyrin repeat-containing domain"/>
    <property type="match status" value="2"/>
</dbReference>
<dbReference type="EMBL" id="JBHFEH010000172">
    <property type="protein sequence ID" value="KAL2044646.1"/>
    <property type="molecule type" value="Genomic_DNA"/>
</dbReference>
<feature type="repeat" description="ANK" evidence="3">
    <location>
        <begin position="9"/>
        <end position="41"/>
    </location>
</feature>
<evidence type="ECO:0008006" key="6">
    <source>
        <dbReference type="Google" id="ProtNLM"/>
    </source>
</evidence>
<evidence type="ECO:0000256" key="2">
    <source>
        <dbReference type="ARBA" id="ARBA00023043"/>
    </source>
</evidence>
<dbReference type="Proteomes" id="UP001590951">
    <property type="component" value="Unassembled WGS sequence"/>
</dbReference>
<dbReference type="PROSITE" id="PS50088">
    <property type="entry name" value="ANK_REPEAT"/>
    <property type="match status" value="3"/>
</dbReference>
<dbReference type="PROSITE" id="PS50297">
    <property type="entry name" value="ANK_REP_REGION"/>
    <property type="match status" value="1"/>
</dbReference>
<protein>
    <recommendedName>
        <fullName evidence="6">Ankyrin</fullName>
    </recommendedName>
</protein>
<evidence type="ECO:0000256" key="3">
    <source>
        <dbReference type="PROSITE-ProRule" id="PRU00023"/>
    </source>
</evidence>
<dbReference type="InterPro" id="IPR036770">
    <property type="entry name" value="Ankyrin_rpt-contain_sf"/>
</dbReference>
<proteinExistence type="predicted"/>
<sequence>MIDMNLRKSWCTPLTEAANLGFFSVVEALLDHGADTEIQKGPNQTTGTPLNRAIDNGYLSIVRLLLQRGANANVLDTYNRTIIHSAAVNGQNEILKLLLEANCGLDVNTQGNNGRTALHDAACPVTVQPSTYYTNTVPKLTFTIMPIASTPWRRQRSKIISTPSVSQPNTAKKERTQASISTWLIWIATRPSPLAVPRPYDDVPSALIIAENIDLNIQDGLLRTPLHWTALYDNYRGAAILLTIDSIDVSVEDVYQENCAFHCAQKLAQRVSSPADGSRVITEAVRRQLGSWQLRLEGGGVEMCERLVRENGADPGRKNGEGEGPFHVAEYAGNVQAARAILRLCGEREGKREGWTE</sequence>
<organism evidence="4 5">
    <name type="scientific">Lepraria finkii</name>
    <dbReference type="NCBI Taxonomy" id="1340010"/>
    <lineage>
        <taxon>Eukaryota</taxon>
        <taxon>Fungi</taxon>
        <taxon>Dikarya</taxon>
        <taxon>Ascomycota</taxon>
        <taxon>Pezizomycotina</taxon>
        <taxon>Lecanoromycetes</taxon>
        <taxon>OSLEUM clade</taxon>
        <taxon>Lecanoromycetidae</taxon>
        <taxon>Lecanorales</taxon>
        <taxon>Lecanorineae</taxon>
        <taxon>Stereocaulaceae</taxon>
        <taxon>Lepraria</taxon>
    </lineage>
</organism>
<dbReference type="PANTHER" id="PTHR24198:SF165">
    <property type="entry name" value="ANKYRIN REPEAT-CONTAINING PROTEIN-RELATED"/>
    <property type="match status" value="1"/>
</dbReference>
<comment type="caution">
    <text evidence="4">The sequence shown here is derived from an EMBL/GenBank/DDBJ whole genome shotgun (WGS) entry which is preliminary data.</text>
</comment>
<evidence type="ECO:0000313" key="5">
    <source>
        <dbReference type="Proteomes" id="UP001590951"/>
    </source>
</evidence>
<dbReference type="InterPro" id="IPR002110">
    <property type="entry name" value="Ankyrin_rpt"/>
</dbReference>
<keyword evidence="5" id="KW-1185">Reference proteome</keyword>
<name>A0ABR4AIG6_9LECA</name>
<keyword evidence="2 3" id="KW-0040">ANK repeat</keyword>
<dbReference type="Pfam" id="PF12796">
    <property type="entry name" value="Ank_2"/>
    <property type="match status" value="1"/>
</dbReference>